<dbReference type="EMBL" id="BBNY01000090">
    <property type="protein sequence ID" value="GAL90864.1"/>
    <property type="molecule type" value="Genomic_DNA"/>
</dbReference>
<dbReference type="GO" id="GO:0051603">
    <property type="term" value="P:proteolysis involved in protein catabolic process"/>
    <property type="evidence" value="ECO:0007669"/>
    <property type="project" value="TreeGrafter"/>
</dbReference>
<dbReference type="EMBL" id="BBNS01000003">
    <property type="protein sequence ID" value="GAL69818.1"/>
    <property type="molecule type" value="Genomic_DNA"/>
</dbReference>
<gene>
    <name evidence="8" type="ORF">JCM19301_3038</name>
    <name evidence="9" type="ORF">JCM19302_713</name>
    <name evidence="10" type="ORF">JCM19538_922</name>
</gene>
<feature type="domain" description="Peptidase M48" evidence="7">
    <location>
        <begin position="92"/>
        <end position="315"/>
    </location>
</feature>
<evidence type="ECO:0000259" key="7">
    <source>
        <dbReference type="Pfam" id="PF01435"/>
    </source>
</evidence>
<comment type="similarity">
    <text evidence="6">Belongs to the peptidase M48 family.</text>
</comment>
<accession>A0A090VPA4</accession>
<dbReference type="STRING" id="504487.JCM19538_922"/>
<keyword evidence="5 6" id="KW-0482">Metalloprotease</keyword>
<dbReference type="PANTHER" id="PTHR22726:SF1">
    <property type="entry name" value="METALLOENDOPEPTIDASE OMA1, MITOCHONDRIAL"/>
    <property type="match status" value="1"/>
</dbReference>
<dbReference type="GO" id="GO:0004222">
    <property type="term" value="F:metalloendopeptidase activity"/>
    <property type="evidence" value="ECO:0007669"/>
    <property type="project" value="InterPro"/>
</dbReference>
<dbReference type="GO" id="GO:0016020">
    <property type="term" value="C:membrane"/>
    <property type="evidence" value="ECO:0007669"/>
    <property type="project" value="TreeGrafter"/>
</dbReference>
<evidence type="ECO:0000256" key="5">
    <source>
        <dbReference type="ARBA" id="ARBA00023049"/>
    </source>
</evidence>
<organism evidence="8 11">
    <name type="scientific">Jejuia pallidilutea</name>
    <dbReference type="NCBI Taxonomy" id="504487"/>
    <lineage>
        <taxon>Bacteria</taxon>
        <taxon>Pseudomonadati</taxon>
        <taxon>Bacteroidota</taxon>
        <taxon>Flavobacteriia</taxon>
        <taxon>Flavobacteriales</taxon>
        <taxon>Flavobacteriaceae</taxon>
        <taxon>Jejuia</taxon>
    </lineage>
</organism>
<dbReference type="Proteomes" id="UP000029646">
    <property type="component" value="Unassembled WGS sequence"/>
</dbReference>
<dbReference type="InterPro" id="IPR051156">
    <property type="entry name" value="Mito/Outer_Membr_Metalloprot"/>
</dbReference>
<evidence type="ECO:0000256" key="1">
    <source>
        <dbReference type="ARBA" id="ARBA00022670"/>
    </source>
</evidence>
<protein>
    <submittedName>
        <fullName evidence="8 9">Peptidase</fullName>
    </submittedName>
</protein>
<dbReference type="InterPro" id="IPR001915">
    <property type="entry name" value="Peptidase_M48"/>
</dbReference>
<keyword evidence="3 6" id="KW-0378">Hydrolase</keyword>
<dbReference type="EMBL" id="BBNR01000005">
    <property type="protein sequence ID" value="GAL66560.1"/>
    <property type="molecule type" value="Genomic_DNA"/>
</dbReference>
<dbReference type="AlphaFoldDB" id="A0A090VPA4"/>
<dbReference type="GO" id="GO:0046872">
    <property type="term" value="F:metal ion binding"/>
    <property type="evidence" value="ECO:0007669"/>
    <property type="project" value="UniProtKB-KW"/>
</dbReference>
<evidence type="ECO:0000256" key="2">
    <source>
        <dbReference type="ARBA" id="ARBA00022723"/>
    </source>
</evidence>
<evidence type="ECO:0000313" key="12">
    <source>
        <dbReference type="Proteomes" id="UP000030184"/>
    </source>
</evidence>
<evidence type="ECO:0000313" key="10">
    <source>
        <dbReference type="EMBL" id="GAL90864.1"/>
    </source>
</evidence>
<name>A0A090VPA4_9FLAO</name>
<reference evidence="12" key="1">
    <citation type="journal article" date="2014" name="Genome Announc.">
        <title>Draft Genome Sequence of Marine Flavobacterium Jejuia pallidilutea Strain 11shimoA1 and Pigmentation Mutants.</title>
        <authorList>
            <person name="Takatani N."/>
            <person name="Nakanishi M."/>
            <person name="Meirelles P."/>
            <person name="Mino S."/>
            <person name="Suda W."/>
            <person name="Oshima K."/>
            <person name="Hattori M."/>
            <person name="Ohkuma M."/>
            <person name="Hosokawa M."/>
            <person name="Miyashita K."/>
            <person name="Thompson F.L."/>
            <person name="Niwa A."/>
            <person name="Sawabe T."/>
            <person name="Sawabe T."/>
        </authorList>
    </citation>
    <scope>NUCLEOTIDE SEQUENCE [LARGE SCALE GENOMIC DNA]</scope>
    <source>
        <strain evidence="12">JCM 19538</strain>
    </source>
</reference>
<dbReference type="Gene3D" id="3.30.2010.10">
    <property type="entry name" value="Metalloproteases ('zincins'), catalytic domain"/>
    <property type="match status" value="1"/>
</dbReference>
<keyword evidence="1 6" id="KW-0645">Protease</keyword>
<evidence type="ECO:0000256" key="6">
    <source>
        <dbReference type="RuleBase" id="RU003983"/>
    </source>
</evidence>
<comment type="cofactor">
    <cofactor evidence="6">
        <name>Zn(2+)</name>
        <dbReference type="ChEBI" id="CHEBI:29105"/>
    </cofactor>
    <text evidence="6">Binds 1 zinc ion per subunit.</text>
</comment>
<dbReference type="OrthoDB" id="910748at2"/>
<evidence type="ECO:0000256" key="4">
    <source>
        <dbReference type="ARBA" id="ARBA00022833"/>
    </source>
</evidence>
<keyword evidence="4 6" id="KW-0862">Zinc</keyword>
<proteinExistence type="inferred from homology"/>
<evidence type="ECO:0000313" key="9">
    <source>
        <dbReference type="EMBL" id="GAL69818.1"/>
    </source>
</evidence>
<dbReference type="Pfam" id="PF01435">
    <property type="entry name" value="Peptidase_M48"/>
    <property type="match status" value="1"/>
</dbReference>
<dbReference type="PANTHER" id="PTHR22726">
    <property type="entry name" value="METALLOENDOPEPTIDASE OMA1"/>
    <property type="match status" value="1"/>
</dbReference>
<dbReference type="RefSeq" id="WP_042242521.1">
    <property type="nucleotide sequence ID" value="NZ_BBNR01000005.1"/>
</dbReference>
<dbReference type="Proteomes" id="UP000030184">
    <property type="component" value="Unassembled WGS sequence"/>
</dbReference>
<dbReference type="eggNOG" id="COG4783">
    <property type="taxonomic scope" value="Bacteria"/>
</dbReference>
<evidence type="ECO:0000256" key="3">
    <source>
        <dbReference type="ARBA" id="ARBA00022801"/>
    </source>
</evidence>
<comment type="caution">
    <text evidence="8">The sequence shown here is derived from an EMBL/GenBank/DDBJ whole genome shotgun (WGS) entry which is preliminary data.</text>
</comment>
<dbReference type="Proteomes" id="UP000029641">
    <property type="component" value="Unassembled WGS sequence"/>
</dbReference>
<evidence type="ECO:0000313" key="8">
    <source>
        <dbReference type="EMBL" id="GAL66560.1"/>
    </source>
</evidence>
<sequence length="438" mass="51749">MKYFLSFCFFYVLTWSYCQNHQLIDTTDYEKHKLLIETFKDKNEKFNQDIKSNYKGKLRKEILGIYTEYQSHLNEILENKKLLFDSRFGTYLDSLFNTLVENNPDLKDENIKVFLSKEPSPNAFSIGNGTIVTNIGLFCSLENEYQLLSVIAHEAAHELLKHSHNSIVNQSNLNVSILGNNSKFSRNLKLHKYNKGAISFEKLKNLLYEEGEIKRQNEIAADSLGYLLYKNCNVPKKEFLNALITLQKYDSVPSIALDSSIYFKTFDLPELPFNKAWMKNEDFNAYNYNFYKEKIDKDSIKDHPEIENRVVKLKQYFKELDNKAPKINTIHKDSIFIKLQRLANKAYVENLFYSNEYGLSIYLILKRLENNFDDIYLKKWLGINFNAIYEAKKKYQLNRYVERVVPKEQSKSYQQFLNFIWNLKLSEIKAIAEYYSSI</sequence>
<evidence type="ECO:0000313" key="11">
    <source>
        <dbReference type="Proteomes" id="UP000029641"/>
    </source>
</evidence>
<keyword evidence="2" id="KW-0479">Metal-binding</keyword>
<keyword evidence="12" id="KW-1185">Reference proteome</keyword>